<evidence type="ECO:0000256" key="2">
    <source>
        <dbReference type="ARBA" id="ARBA00022679"/>
    </source>
</evidence>
<reference evidence="5" key="1">
    <citation type="submission" date="2022-09" db="EMBL/GenBank/DDBJ databases">
        <title>Aureispira anguillicida sp. nov., isolated from Leptocephalus of Japanese eel Anguilla japonica.</title>
        <authorList>
            <person name="Yuasa K."/>
            <person name="Mekata T."/>
            <person name="Ikunari K."/>
        </authorList>
    </citation>
    <scope>NUCLEOTIDE SEQUENCE</scope>
    <source>
        <strain evidence="5">EL160426</strain>
    </source>
</reference>
<keyword evidence="4" id="KW-0012">Acyltransferase</keyword>
<name>A0A915YEM4_9BACT</name>
<protein>
    <recommendedName>
        <fullName evidence="7">Alpha/beta hydrolase</fullName>
    </recommendedName>
</protein>
<sequence>MISKKEIIEVNGEVISLTVDKPNEGDCKGSVLITPAFGITAKRIFSLSYFLTQNGFKVYRMDFRNHVGESSGKISDSSLSKQVEDVISAVNFTKCNVIVSMSLSARATLRALGALDKELNTVFIAPVVDVRHTLTEASDENVFEAYFAGNPSAEVLGYSINASFIEDCIKNNFETFETTLDDVKGIKGKLSFIAGTSDPWVSFNQVKKAISFAKNLEKEVQLIPVESASHKIDRNPKVALAYFEFATRECLKLMNEDGDDLVVPDFREIIQAANKN</sequence>
<evidence type="ECO:0000256" key="4">
    <source>
        <dbReference type="ARBA" id="ARBA00023315"/>
    </source>
</evidence>
<dbReference type="InterPro" id="IPR003157">
    <property type="entry name" value="LuxD"/>
</dbReference>
<evidence type="ECO:0008006" key="7">
    <source>
        <dbReference type="Google" id="ProtNLM"/>
    </source>
</evidence>
<gene>
    <name evidence="5" type="ORF">AsAng_0023120</name>
</gene>
<dbReference type="GO" id="GO:0016746">
    <property type="term" value="F:acyltransferase activity"/>
    <property type="evidence" value="ECO:0007669"/>
    <property type="project" value="UniProtKB-KW"/>
</dbReference>
<dbReference type="InterPro" id="IPR029058">
    <property type="entry name" value="AB_hydrolase_fold"/>
</dbReference>
<evidence type="ECO:0000256" key="1">
    <source>
        <dbReference type="ARBA" id="ARBA00003846"/>
    </source>
</evidence>
<dbReference type="EMBL" id="AP026867">
    <property type="protein sequence ID" value="BDS11598.1"/>
    <property type="molecule type" value="Genomic_DNA"/>
</dbReference>
<evidence type="ECO:0000313" key="6">
    <source>
        <dbReference type="Proteomes" id="UP001060919"/>
    </source>
</evidence>
<organism evidence="5 6">
    <name type="scientific">Aureispira anguillae</name>
    <dbReference type="NCBI Taxonomy" id="2864201"/>
    <lineage>
        <taxon>Bacteria</taxon>
        <taxon>Pseudomonadati</taxon>
        <taxon>Bacteroidota</taxon>
        <taxon>Saprospiria</taxon>
        <taxon>Saprospirales</taxon>
        <taxon>Saprospiraceae</taxon>
        <taxon>Aureispira</taxon>
    </lineage>
</organism>
<evidence type="ECO:0000256" key="3">
    <source>
        <dbReference type="ARBA" id="ARBA00023223"/>
    </source>
</evidence>
<dbReference type="GO" id="GO:0006631">
    <property type="term" value="P:fatty acid metabolic process"/>
    <property type="evidence" value="ECO:0007669"/>
    <property type="project" value="InterPro"/>
</dbReference>
<proteinExistence type="predicted"/>
<dbReference type="Proteomes" id="UP001060919">
    <property type="component" value="Chromosome"/>
</dbReference>
<dbReference type="Pfam" id="PF02273">
    <property type="entry name" value="Acyl_transf_2"/>
    <property type="match status" value="1"/>
</dbReference>
<dbReference type="Gene3D" id="3.40.50.1820">
    <property type="entry name" value="alpha/beta hydrolase"/>
    <property type="match status" value="1"/>
</dbReference>
<evidence type="ECO:0000313" key="5">
    <source>
        <dbReference type="EMBL" id="BDS11598.1"/>
    </source>
</evidence>
<keyword evidence="2" id="KW-0808">Transferase</keyword>
<keyword evidence="3" id="KW-0455">Luminescence</keyword>
<keyword evidence="6" id="KW-1185">Reference proteome</keyword>
<dbReference type="AlphaFoldDB" id="A0A915YEM4"/>
<dbReference type="SUPFAM" id="SSF53474">
    <property type="entry name" value="alpha/beta-Hydrolases"/>
    <property type="match status" value="1"/>
</dbReference>
<dbReference type="RefSeq" id="WP_264792755.1">
    <property type="nucleotide sequence ID" value="NZ_AP026867.1"/>
</dbReference>
<accession>A0A915YEM4</accession>
<dbReference type="KEGG" id="aup:AsAng_0023120"/>
<comment type="function">
    <text evidence="1">Acyl transferase is part of the fatty acid reductase system required for aldehyde biosynthesis; it produces fatty acids for the luminescent reaction.</text>
</comment>
<dbReference type="GO" id="GO:0008218">
    <property type="term" value="P:bioluminescence"/>
    <property type="evidence" value="ECO:0007669"/>
    <property type="project" value="UniProtKB-KW"/>
</dbReference>